<keyword evidence="1" id="KW-0812">Transmembrane</keyword>
<dbReference type="EMBL" id="CP117811">
    <property type="protein sequence ID" value="WDE96006.1"/>
    <property type="molecule type" value="Genomic_DNA"/>
</dbReference>
<dbReference type="Proteomes" id="UP001214250">
    <property type="component" value="Chromosome 1"/>
</dbReference>
<evidence type="ECO:0008006" key="4">
    <source>
        <dbReference type="Google" id="ProtNLM"/>
    </source>
</evidence>
<feature type="transmembrane region" description="Helical" evidence="1">
    <location>
        <begin position="12"/>
        <end position="35"/>
    </location>
</feature>
<proteinExistence type="predicted"/>
<organism evidence="2 3">
    <name type="scientific">Lentisphaera profundi</name>
    <dbReference type="NCBI Taxonomy" id="1658616"/>
    <lineage>
        <taxon>Bacteria</taxon>
        <taxon>Pseudomonadati</taxon>
        <taxon>Lentisphaerota</taxon>
        <taxon>Lentisphaeria</taxon>
        <taxon>Lentisphaerales</taxon>
        <taxon>Lentisphaeraceae</taxon>
        <taxon>Lentisphaera</taxon>
    </lineage>
</organism>
<keyword evidence="1" id="KW-1133">Transmembrane helix</keyword>
<dbReference type="RefSeq" id="WP_274149960.1">
    <property type="nucleotide sequence ID" value="NZ_CP117811.1"/>
</dbReference>
<sequence length="139" mass="15283">MIPAKSTLKYAALRFALLLGGLGWSISFAFTFSSWQTSTDLLYGMGAEHQALLDYWLKMASALFGCIGLLFLACLVKMNKYAVIIPLLAYGSIFIGSVLLFSAYNNSLDAQLHPTHIIDIPFCYIVGILILYGTKKSSK</sequence>
<evidence type="ECO:0000313" key="2">
    <source>
        <dbReference type="EMBL" id="WDE96006.1"/>
    </source>
</evidence>
<protein>
    <recommendedName>
        <fullName evidence="4">DUF4345 domain-containing protein</fullName>
    </recommendedName>
</protein>
<feature type="transmembrane region" description="Helical" evidence="1">
    <location>
        <begin position="55"/>
        <end position="76"/>
    </location>
</feature>
<evidence type="ECO:0000256" key="1">
    <source>
        <dbReference type="SAM" id="Phobius"/>
    </source>
</evidence>
<gene>
    <name evidence="2" type="ORF">PQO03_09800</name>
</gene>
<feature type="transmembrane region" description="Helical" evidence="1">
    <location>
        <begin position="83"/>
        <end position="104"/>
    </location>
</feature>
<keyword evidence="3" id="KW-1185">Reference proteome</keyword>
<reference evidence="2 3" key="1">
    <citation type="submission" date="2023-02" db="EMBL/GenBank/DDBJ databases">
        <title>Genome sequence of Lentisphaera profundi SAORIC-696.</title>
        <authorList>
            <person name="Kim e."/>
            <person name="Cho J.-C."/>
            <person name="Choi A."/>
            <person name="Kang I."/>
        </authorList>
    </citation>
    <scope>NUCLEOTIDE SEQUENCE [LARGE SCALE GENOMIC DNA]</scope>
    <source>
        <strain evidence="2 3">SAORIC-696</strain>
    </source>
</reference>
<keyword evidence="1" id="KW-0472">Membrane</keyword>
<evidence type="ECO:0000313" key="3">
    <source>
        <dbReference type="Proteomes" id="UP001214250"/>
    </source>
</evidence>
<name>A0ABY7VPC7_9BACT</name>
<accession>A0ABY7VPC7</accession>
<feature type="transmembrane region" description="Helical" evidence="1">
    <location>
        <begin position="116"/>
        <end position="134"/>
    </location>
</feature>